<dbReference type="InterPro" id="IPR003613">
    <property type="entry name" value="Ubox_domain"/>
</dbReference>
<dbReference type="SMART" id="SM00504">
    <property type="entry name" value="Ubox"/>
    <property type="match status" value="1"/>
</dbReference>
<dbReference type="PROSITE" id="PS51698">
    <property type="entry name" value="U_BOX"/>
    <property type="match status" value="1"/>
</dbReference>
<accession>A0ABR2IEX0</accession>
<dbReference type="Pfam" id="PF04564">
    <property type="entry name" value="U-box"/>
    <property type="match status" value="1"/>
</dbReference>
<feature type="domain" description="U-box" evidence="1">
    <location>
        <begin position="796"/>
        <end position="869"/>
    </location>
</feature>
<gene>
    <name evidence="2" type="ORF">M9Y10_012857</name>
</gene>
<name>A0ABR2IEX0_9EUKA</name>
<keyword evidence="3" id="KW-1185">Reference proteome</keyword>
<dbReference type="InterPro" id="IPR045132">
    <property type="entry name" value="UBE4"/>
</dbReference>
<protein>
    <recommendedName>
        <fullName evidence="1">U-box domain-containing protein</fullName>
    </recommendedName>
</protein>
<organism evidence="2 3">
    <name type="scientific">Tritrichomonas musculus</name>
    <dbReference type="NCBI Taxonomy" id="1915356"/>
    <lineage>
        <taxon>Eukaryota</taxon>
        <taxon>Metamonada</taxon>
        <taxon>Parabasalia</taxon>
        <taxon>Tritrichomonadida</taxon>
        <taxon>Tritrichomonadidae</taxon>
        <taxon>Tritrichomonas</taxon>
    </lineage>
</organism>
<evidence type="ECO:0000313" key="2">
    <source>
        <dbReference type="EMBL" id="KAK8861162.1"/>
    </source>
</evidence>
<reference evidence="2 3" key="1">
    <citation type="submission" date="2024-04" db="EMBL/GenBank/DDBJ databases">
        <title>Tritrichomonas musculus Genome.</title>
        <authorList>
            <person name="Alves-Ferreira E."/>
            <person name="Grigg M."/>
            <person name="Lorenzi H."/>
            <person name="Galac M."/>
        </authorList>
    </citation>
    <scope>NUCLEOTIDE SEQUENCE [LARGE SCALE GENOMIC DNA]</scope>
    <source>
        <strain evidence="2 3">EAF2021</strain>
    </source>
</reference>
<comment type="caution">
    <text evidence="2">The sequence shown here is derived from an EMBL/GenBank/DDBJ whole genome shotgun (WGS) entry which is preliminary data.</text>
</comment>
<evidence type="ECO:0000313" key="3">
    <source>
        <dbReference type="Proteomes" id="UP001470230"/>
    </source>
</evidence>
<sequence length="875" mass="102018">MTTLKSPSFQYYINSLPITEKEVALALAADLEDKPEDFDSFIFSLAEFVDFKRISSLLYIIRLSQLPVDKPFMQTIVDKSFNYIGVLFSIPESIDNTYTKGRLTFDCCDFLLYESYHIDWYNKFISVFENQDSGTNELLAEVFIRISDVIQHDQLRTCVRYLQILESLIKPQIVRQNISSSPKFFDFVHNLFSVSVFATDSYEAFRKYFDLDVLNDVTRYTLDKLDEGLVPYRASLFRIMRTFLLSGTAESALKIIQKCIDYMKIINQSSFAYTQSNQKKKAEAFALNFESVIIQFLHLVKSKFSDINLYYPYMSSSFSPVSKETLPMSKIDPSTEEEFKNAVQKMEEEEKQSGKGQNAVTRFFFFAYQCLDTCTCALVRLLDMISNRLYQLKQTLQSGTLDHMSKMFIEREIPKLKTNRNLIYAHLLIPSRIEAINEIFRITLPYLVSISGIKDQNIPEKPNLGFAHLPDYIIGSMTMILLVHFNNQMIDEPLVYLKNLALLFSNKLYIERQEYKNNIIMIFSNISQDKNNSYLTIAVPHIAEIMFPAILQFYCDVQVTDHENSENHDRLMYRDTCANLLIYWFNFHEFRDYFSSHLSSEFVKDFIYYLVDGAMYFTDHSIDLIRDIFNNAQDMNDPAAISENQLYMTNLMIWLRNCNHSFNLMNSIVKFCATAYNDSIIMDKVTKTTLSFVDLFANHQDYLNVVLRHNPEIDSYSLFVSVVKFTIGCASNKDFIDTLLNNPMYSAEKIIPKSIDYLKKVRPGENASLVETLTKFTNVIQKRKVELEQTKINYDDAPDEFLDELTYDLMNEPMKLPTGHHLDIETLRTHLLSRQDNPFTMTPLKIEDCELDTELKQKIDDYKKKKQEEAKQDKA</sequence>
<dbReference type="Proteomes" id="UP001470230">
    <property type="component" value="Unassembled WGS sequence"/>
</dbReference>
<dbReference type="SUPFAM" id="SSF57850">
    <property type="entry name" value="RING/U-box"/>
    <property type="match status" value="1"/>
</dbReference>
<dbReference type="InterPro" id="IPR013083">
    <property type="entry name" value="Znf_RING/FYVE/PHD"/>
</dbReference>
<dbReference type="PANTHER" id="PTHR13931">
    <property type="entry name" value="UBIQUITINATION FACTOR E4"/>
    <property type="match status" value="1"/>
</dbReference>
<dbReference type="PANTHER" id="PTHR13931:SF2">
    <property type="entry name" value="UBIQUITIN CONJUGATION FACTOR E4 B"/>
    <property type="match status" value="1"/>
</dbReference>
<proteinExistence type="predicted"/>
<dbReference type="Gene3D" id="3.30.40.10">
    <property type="entry name" value="Zinc/RING finger domain, C3HC4 (zinc finger)"/>
    <property type="match status" value="1"/>
</dbReference>
<dbReference type="EMBL" id="JAPFFF010000018">
    <property type="protein sequence ID" value="KAK8861162.1"/>
    <property type="molecule type" value="Genomic_DNA"/>
</dbReference>
<evidence type="ECO:0000259" key="1">
    <source>
        <dbReference type="PROSITE" id="PS51698"/>
    </source>
</evidence>